<feature type="domain" description="HTH cro/C1-type" evidence="1">
    <location>
        <begin position="1"/>
        <end position="46"/>
    </location>
</feature>
<comment type="caution">
    <text evidence="2">The sequence shown here is derived from an EMBL/GenBank/DDBJ whole genome shotgun (WGS) entry which is preliminary data.</text>
</comment>
<evidence type="ECO:0000313" key="3">
    <source>
        <dbReference type="Proteomes" id="UP000055019"/>
    </source>
</evidence>
<dbReference type="AlphaFoldDB" id="A0A158HTA6"/>
<dbReference type="Gene3D" id="2.10.109.10">
    <property type="entry name" value="Umud Fragment, subunit A"/>
    <property type="match status" value="1"/>
</dbReference>
<dbReference type="InterPro" id="IPR015927">
    <property type="entry name" value="Peptidase_S24_S26A/B/C"/>
</dbReference>
<dbReference type="InterPro" id="IPR036286">
    <property type="entry name" value="LexA/Signal_pep-like_sf"/>
</dbReference>
<dbReference type="CDD" id="cd06529">
    <property type="entry name" value="S24_LexA-like"/>
    <property type="match status" value="1"/>
</dbReference>
<protein>
    <submittedName>
        <fullName evidence="2">LexA repressor</fullName>
    </submittedName>
</protein>
<dbReference type="InterPro" id="IPR039418">
    <property type="entry name" value="LexA-like"/>
</dbReference>
<proteinExistence type="predicted"/>
<reference evidence="2" key="1">
    <citation type="submission" date="2016-01" db="EMBL/GenBank/DDBJ databases">
        <authorList>
            <person name="Peeters C."/>
        </authorList>
    </citation>
    <scope>NUCLEOTIDE SEQUENCE [LARGE SCALE GENOMIC DNA]</scope>
    <source>
        <strain evidence="2">LMG 29317</strain>
    </source>
</reference>
<dbReference type="SUPFAM" id="SSF47413">
    <property type="entry name" value="lambda repressor-like DNA-binding domains"/>
    <property type="match status" value="1"/>
</dbReference>
<evidence type="ECO:0000313" key="2">
    <source>
        <dbReference type="EMBL" id="SAL47229.1"/>
    </source>
</evidence>
<gene>
    <name evidence="2" type="ORF">AWB74_02115</name>
</gene>
<dbReference type="PANTHER" id="PTHR33516:SF2">
    <property type="entry name" value="LEXA REPRESSOR-RELATED"/>
    <property type="match status" value="1"/>
</dbReference>
<dbReference type="PROSITE" id="PS50943">
    <property type="entry name" value="HTH_CROC1"/>
    <property type="match status" value="1"/>
</dbReference>
<keyword evidence="3" id="KW-1185">Reference proteome</keyword>
<dbReference type="GO" id="GO:0003677">
    <property type="term" value="F:DNA binding"/>
    <property type="evidence" value="ECO:0007669"/>
    <property type="project" value="InterPro"/>
</dbReference>
<dbReference type="InterPro" id="IPR001387">
    <property type="entry name" value="Cro/C1-type_HTH"/>
</dbReference>
<dbReference type="Proteomes" id="UP000055019">
    <property type="component" value="Unassembled WGS sequence"/>
</dbReference>
<dbReference type="Pfam" id="PF01381">
    <property type="entry name" value="HTH_3"/>
    <property type="match status" value="1"/>
</dbReference>
<dbReference type="Pfam" id="PF00717">
    <property type="entry name" value="Peptidase_S24"/>
    <property type="match status" value="1"/>
</dbReference>
<dbReference type="InterPro" id="IPR010982">
    <property type="entry name" value="Lambda_DNA-bd_dom_sf"/>
</dbReference>
<dbReference type="Gene3D" id="1.10.260.40">
    <property type="entry name" value="lambda repressor-like DNA-binding domains"/>
    <property type="match status" value="1"/>
</dbReference>
<accession>A0A158HTA6</accession>
<dbReference type="PANTHER" id="PTHR33516">
    <property type="entry name" value="LEXA REPRESSOR"/>
    <property type="match status" value="1"/>
</dbReference>
<dbReference type="InterPro" id="IPR050077">
    <property type="entry name" value="LexA_repressor"/>
</dbReference>
<evidence type="ECO:0000259" key="1">
    <source>
        <dbReference type="PROSITE" id="PS50943"/>
    </source>
</evidence>
<dbReference type="SMART" id="SM00530">
    <property type="entry name" value="HTH_XRE"/>
    <property type="match status" value="1"/>
</dbReference>
<dbReference type="SUPFAM" id="SSF51306">
    <property type="entry name" value="LexA/Signal peptidase"/>
    <property type="match status" value="1"/>
</dbReference>
<sequence length="215" mass="23898">MTLQQLGDIFGISRSSVAGWESGDSKPGQEKLLELAKALDTSVDFLLQDKDQNTLLIGQLKSYDSAKVSERNVAEPTREPSKLPVISWVQAGHWAEIVDNFQPGDAEDWVQCPFKNSASAFVLRVVGESMFNPGGEISFRDGDYISVDPQREALHRSLVIAKRTDDQSATFKQLLIENDGTIMLHALNPAWPNRYVPVDEHTQIVGVVTGQWRAF</sequence>
<name>A0A158HTA6_9BURK</name>
<dbReference type="EMBL" id="FCOM02000007">
    <property type="protein sequence ID" value="SAL47229.1"/>
    <property type="molecule type" value="Genomic_DNA"/>
</dbReference>
<organism evidence="2 3">
    <name type="scientific">Caballeronia arvi</name>
    <dbReference type="NCBI Taxonomy" id="1777135"/>
    <lineage>
        <taxon>Bacteria</taxon>
        <taxon>Pseudomonadati</taxon>
        <taxon>Pseudomonadota</taxon>
        <taxon>Betaproteobacteria</taxon>
        <taxon>Burkholderiales</taxon>
        <taxon>Burkholderiaceae</taxon>
        <taxon>Caballeronia</taxon>
    </lineage>
</organism>
<dbReference type="CDD" id="cd00093">
    <property type="entry name" value="HTH_XRE"/>
    <property type="match status" value="1"/>
</dbReference>